<feature type="compositionally biased region" description="Polar residues" evidence="1">
    <location>
        <begin position="30"/>
        <end position="50"/>
    </location>
</feature>
<feature type="compositionally biased region" description="Polar residues" evidence="1">
    <location>
        <begin position="229"/>
        <end position="247"/>
    </location>
</feature>
<feature type="transmembrane region" description="Helical" evidence="2">
    <location>
        <begin position="1209"/>
        <end position="1236"/>
    </location>
</feature>
<keyword evidence="2" id="KW-0472">Membrane</keyword>
<comment type="caution">
    <text evidence="3">The sequence shown here is derived from an EMBL/GenBank/DDBJ whole genome shotgun (WGS) entry which is preliminary data.</text>
</comment>
<dbReference type="AlphaFoldDB" id="A0AA39XDG8"/>
<feature type="compositionally biased region" description="Low complexity" evidence="1">
    <location>
        <begin position="922"/>
        <end position="933"/>
    </location>
</feature>
<feature type="region of interest" description="Disordered" evidence="1">
    <location>
        <begin position="313"/>
        <end position="332"/>
    </location>
</feature>
<proteinExistence type="predicted"/>
<feature type="compositionally biased region" description="Basic and acidic residues" evidence="1">
    <location>
        <begin position="509"/>
        <end position="535"/>
    </location>
</feature>
<organism evidence="3 4">
    <name type="scientific">Immersiella caudata</name>
    <dbReference type="NCBI Taxonomy" id="314043"/>
    <lineage>
        <taxon>Eukaryota</taxon>
        <taxon>Fungi</taxon>
        <taxon>Dikarya</taxon>
        <taxon>Ascomycota</taxon>
        <taxon>Pezizomycotina</taxon>
        <taxon>Sordariomycetes</taxon>
        <taxon>Sordariomycetidae</taxon>
        <taxon>Sordariales</taxon>
        <taxon>Lasiosphaeriaceae</taxon>
        <taxon>Immersiella</taxon>
    </lineage>
</organism>
<accession>A0AA39XDG8</accession>
<evidence type="ECO:0000256" key="1">
    <source>
        <dbReference type="SAM" id="MobiDB-lite"/>
    </source>
</evidence>
<feature type="compositionally biased region" description="Basic and acidic residues" evidence="1">
    <location>
        <begin position="934"/>
        <end position="943"/>
    </location>
</feature>
<evidence type="ECO:0000313" key="4">
    <source>
        <dbReference type="Proteomes" id="UP001175000"/>
    </source>
</evidence>
<evidence type="ECO:0000313" key="3">
    <source>
        <dbReference type="EMBL" id="KAK0631631.1"/>
    </source>
</evidence>
<dbReference type="PANTHER" id="PTHR38426:SF1">
    <property type="entry name" value="MAINTENANCE OF TELOMERE CAPPING PROTEIN 4"/>
    <property type="match status" value="1"/>
</dbReference>
<keyword evidence="4" id="KW-1185">Reference proteome</keyword>
<feature type="region of interest" description="Disordered" evidence="1">
    <location>
        <begin position="847"/>
        <end position="979"/>
    </location>
</feature>
<dbReference type="Proteomes" id="UP001175000">
    <property type="component" value="Unassembled WGS sequence"/>
</dbReference>
<evidence type="ECO:0000256" key="2">
    <source>
        <dbReference type="SAM" id="Phobius"/>
    </source>
</evidence>
<feature type="compositionally biased region" description="Basic and acidic residues" evidence="1">
    <location>
        <begin position="961"/>
        <end position="975"/>
    </location>
</feature>
<feature type="region of interest" description="Disordered" evidence="1">
    <location>
        <begin position="412"/>
        <end position="434"/>
    </location>
</feature>
<gene>
    <name evidence="3" type="ORF">B0T14DRAFT_417096</name>
</gene>
<dbReference type="PANTHER" id="PTHR38426">
    <property type="entry name" value="MAINTENANCE OF TELOMERE CAPPING PROTEIN 4"/>
    <property type="match status" value="1"/>
</dbReference>
<keyword evidence="2" id="KW-0812">Transmembrane</keyword>
<keyword evidence="2" id="KW-1133">Transmembrane helix</keyword>
<feature type="compositionally biased region" description="Basic and acidic residues" evidence="1">
    <location>
        <begin position="648"/>
        <end position="663"/>
    </location>
</feature>
<protein>
    <submittedName>
        <fullName evidence="3">Uncharacterized protein</fullName>
    </submittedName>
</protein>
<feature type="region of interest" description="Disordered" evidence="1">
    <location>
        <begin position="1"/>
        <end position="185"/>
    </location>
</feature>
<feature type="compositionally biased region" description="Basic residues" evidence="1">
    <location>
        <begin position="539"/>
        <end position="548"/>
    </location>
</feature>
<feature type="compositionally biased region" description="Polar residues" evidence="1">
    <location>
        <begin position="904"/>
        <end position="919"/>
    </location>
</feature>
<feature type="compositionally biased region" description="Low complexity" evidence="1">
    <location>
        <begin position="721"/>
        <end position="730"/>
    </location>
</feature>
<name>A0AA39XDG8_9PEZI</name>
<feature type="compositionally biased region" description="Basic residues" evidence="1">
    <location>
        <begin position="77"/>
        <end position="91"/>
    </location>
</feature>
<reference evidence="3" key="1">
    <citation type="submission" date="2023-06" db="EMBL/GenBank/DDBJ databases">
        <title>Genome-scale phylogeny and comparative genomics of the fungal order Sordariales.</title>
        <authorList>
            <consortium name="Lawrence Berkeley National Laboratory"/>
            <person name="Hensen N."/>
            <person name="Bonometti L."/>
            <person name="Westerberg I."/>
            <person name="Brannstrom I.O."/>
            <person name="Guillou S."/>
            <person name="Cros-Aarteil S."/>
            <person name="Calhoun S."/>
            <person name="Haridas S."/>
            <person name="Kuo A."/>
            <person name="Mondo S."/>
            <person name="Pangilinan J."/>
            <person name="Riley R."/>
            <person name="Labutti K."/>
            <person name="Andreopoulos B."/>
            <person name="Lipzen A."/>
            <person name="Chen C."/>
            <person name="Yanf M."/>
            <person name="Daum C."/>
            <person name="Ng V."/>
            <person name="Clum A."/>
            <person name="Steindorff A."/>
            <person name="Ohm R."/>
            <person name="Martin F."/>
            <person name="Silar P."/>
            <person name="Natvig D."/>
            <person name="Lalanne C."/>
            <person name="Gautier V."/>
            <person name="Ament-Velasquez S.L."/>
            <person name="Kruys A."/>
            <person name="Hutchinson M.I."/>
            <person name="Powell A.J."/>
            <person name="Barry K."/>
            <person name="Miller A.N."/>
            <person name="Grigoriev I.V."/>
            <person name="Debuchy R."/>
            <person name="Gladieux P."/>
            <person name="Thoren M.H."/>
            <person name="Johannesson H."/>
        </authorList>
    </citation>
    <scope>NUCLEOTIDE SEQUENCE</scope>
    <source>
        <strain evidence="3">CBS 606.72</strain>
    </source>
</reference>
<feature type="compositionally biased region" description="Polar residues" evidence="1">
    <location>
        <begin position="313"/>
        <end position="330"/>
    </location>
</feature>
<dbReference type="InterPro" id="IPR038769">
    <property type="entry name" value="MTC4"/>
</dbReference>
<feature type="compositionally biased region" description="Basic and acidic residues" evidence="1">
    <location>
        <begin position="741"/>
        <end position="751"/>
    </location>
</feature>
<feature type="compositionally biased region" description="Pro residues" evidence="1">
    <location>
        <begin position="216"/>
        <end position="226"/>
    </location>
</feature>
<dbReference type="EMBL" id="JAULSU010000001">
    <property type="protein sequence ID" value="KAK0631631.1"/>
    <property type="molecule type" value="Genomic_DNA"/>
</dbReference>
<feature type="compositionally biased region" description="Low complexity" evidence="1">
    <location>
        <begin position="857"/>
        <end position="869"/>
    </location>
</feature>
<sequence length="1252" mass="138133">MTDHDASPPLNLRPRRATKQPDVLDRDRTPSTSYETTDPNTDDSFLSASTPDAGRAQDVLFQRSPRLENLNDEDNRRRSKGSHRAHAKHRSSGAFLLSDPVANGHAHDGFSRTRSQQRQVDAAEGHTDRLVTRGQDRLQPPSQGVGSGLERTKPAQRVSLGPAATKGESLAGETAVGSTSPASMAPLDVDSAQIVKMALNLSESRRIASRRNVSSPIPPRLAPLPDAPTSGSLRQHLQQQRRVSRTISPKPDRSPRIGAPRVLSPLQSTFETEGSYRYHFSQSTLARAQKAKDYLELMAQYRRVLDLLTPLKPSQTARSTTTSPPGSPNGSVHVFKISTNDSEAKIGRPYDPLQYIRNRKVRARERKVIDGESQGFNDIPKVSDWVDEVSRWVATGQASAPGNAALPPYESADAVAAQGSPPAANSRSAVAPAKPKRPRVDWVIDPADMLADIYWLEQDDNKRLVEDRHWRRVFPQDADVYQSLSHEEQGARLNTPGSSKEPPDSQVVTEKHSSDHLTQKPEHEHVLSTARDRAQQKLRALRGAHHRQNSSLHGRDSLGIHRGSLSESSDTDNDFRRRGRTGTITSGGKAILAKQMDEMIAQEQKEAESHPLYDDEALRMKFTGASLMTPERDTARISPIPSRANSQRRGEARSELSEMESKPFKPKPKPSSPQGPGRASLEVPQRGRRLSVDYDTSQPNSPDLRPLRDGALVPAIGMDFSPMSSRPSSPTRNPLTRVRSIFRERSKDRLAETTYSPIAKDNAELSMPPVPLERVESPGSDWSGMSSDRIESKSPPRKTGTGVSQGSHRSHKSISSIKLRGEDGIGLRSLFRGPRIDSVLRSSVSKVSDMIWRKESGSAGDEQSSSTSSDESDMDLAKRGRARGRSKGSVLPSRTGSQRRDGEFTSQFLMPPGQTSLSAPGSYPASRPLSPRSSRFELLKPPRIDVQSASPTSTSPPPELADPKDVDVSEAESRKSSYTNAVRAADARLNAVLALPKPPPQLSPAMSSRHWAVTDRHGVPLRATVSKAEVARLRTILLSYGIHAMDIERRAKERRLLNSLREPDALTDDTSTSTPDGSTAPFAWTDVARLCPDPEVRKRLLTKPIAQTEIYPLAGRILSASIEASAQQFQATSSAFATETAPALEHRVETLRYKIGGELTGMTQAATDEADEANHDLVVGQRLKVKRVMDGMDKMLRRRRRRFRWVRRAGWLAVEWALVGFMWYVWFVVMIARVVLGVGKGVTRAVRWLLWL</sequence>
<feature type="compositionally biased region" description="Basic and acidic residues" evidence="1">
    <location>
        <begin position="121"/>
        <end position="136"/>
    </location>
</feature>
<feature type="region of interest" description="Disordered" evidence="1">
    <location>
        <begin position="625"/>
        <end position="832"/>
    </location>
</feature>
<feature type="region of interest" description="Disordered" evidence="1">
    <location>
        <begin position="486"/>
        <end position="587"/>
    </location>
</feature>
<feature type="region of interest" description="Disordered" evidence="1">
    <location>
        <begin position="209"/>
        <end position="260"/>
    </location>
</feature>